<dbReference type="EMBL" id="CP001997">
    <property type="protein sequence ID" value="ADE57182.1"/>
    <property type="molecule type" value="Genomic_DNA"/>
</dbReference>
<dbReference type="STRING" id="572547.Amico_1058"/>
<dbReference type="HOGENOM" id="CLU_982241_0_0_0"/>
<evidence type="ECO:0008006" key="4">
    <source>
        <dbReference type="Google" id="ProtNLM"/>
    </source>
</evidence>
<protein>
    <recommendedName>
        <fullName evidence="4">Periplasmic solute binding protein</fullName>
    </recommendedName>
</protein>
<dbReference type="eggNOG" id="COG0803">
    <property type="taxonomic scope" value="Bacteria"/>
</dbReference>
<keyword evidence="1" id="KW-0732">Signal</keyword>
<evidence type="ECO:0000256" key="1">
    <source>
        <dbReference type="SAM" id="SignalP"/>
    </source>
</evidence>
<dbReference type="OrthoDB" id="6088at2"/>
<dbReference type="AlphaFoldDB" id="D5EF50"/>
<name>D5EF50_AMICL</name>
<dbReference type="SUPFAM" id="SSF53807">
    <property type="entry name" value="Helical backbone' metal receptor"/>
    <property type="match status" value="1"/>
</dbReference>
<dbReference type="KEGG" id="aco:Amico_1058"/>
<dbReference type="RefSeq" id="WP_013048445.1">
    <property type="nucleotide sequence ID" value="NC_014011.1"/>
</dbReference>
<feature type="signal peptide" evidence="1">
    <location>
        <begin position="1"/>
        <end position="35"/>
    </location>
</feature>
<keyword evidence="3" id="KW-1185">Reference proteome</keyword>
<evidence type="ECO:0000313" key="3">
    <source>
        <dbReference type="Proteomes" id="UP000002366"/>
    </source>
</evidence>
<sequence>MKKKANPGISRFRKGAARFLLLLFCLFSFSSEVFAMDVWITSPWLSVVANFMGGVFINVKPLGQWAEDGGINKLSIKKVPAGSHFIALDYDEALKYGIQSSQKNLFVLYTHLPFSYEEADTYFTDPSVLPFIAQRIMNIFSSLDHEHYFFYQRRLAEFQGRLESTVLLGRQLLKGKKVFNLSKGFVEFLRAAQCEILHPEDELWKEWAKGDSLDGLKQKIEECRKNNVPVLFDMKSPVSIHKVLLESKSLGVVLLEYPDIGQDIILSLYDQYLAIWNAASSGGS</sequence>
<reference evidence="2 3" key="1">
    <citation type="journal article" date="2010" name="Stand. Genomic Sci.">
        <title>Complete genome sequence of Aminobacterium colombiense type strain (ALA-1).</title>
        <authorList>
            <person name="Chertkov O."/>
            <person name="Sikorski J."/>
            <person name="Brambilla E."/>
            <person name="Lapidus A."/>
            <person name="Copeland A."/>
            <person name="Glavina Del Rio T."/>
            <person name="Nolan M."/>
            <person name="Lucas S."/>
            <person name="Tice H."/>
            <person name="Cheng J.F."/>
            <person name="Han C."/>
            <person name="Detter J.C."/>
            <person name="Bruce D."/>
            <person name="Tapia R."/>
            <person name="Goodwin L."/>
            <person name="Pitluck S."/>
            <person name="Liolios K."/>
            <person name="Ivanova N."/>
            <person name="Mavromatis K."/>
            <person name="Ovchinnikova G."/>
            <person name="Pati A."/>
            <person name="Chen A."/>
            <person name="Palaniappan K."/>
            <person name="Land M."/>
            <person name="Hauser L."/>
            <person name="Chang Y.J."/>
            <person name="Jeffries C.D."/>
            <person name="Spring S."/>
            <person name="Rohde M."/>
            <person name="Goker M."/>
            <person name="Bristow J."/>
            <person name="Eisen J.A."/>
            <person name="Markowitz V."/>
            <person name="Hugenholtz P."/>
            <person name="Kyrpides N.C."/>
            <person name="Klenk H.P."/>
        </authorList>
    </citation>
    <scope>NUCLEOTIDE SEQUENCE [LARGE SCALE GENOMIC DNA]</scope>
    <source>
        <strain evidence="3">DSM 12261 / ALA-1</strain>
    </source>
</reference>
<proteinExistence type="predicted"/>
<accession>D5EF50</accession>
<evidence type="ECO:0000313" key="2">
    <source>
        <dbReference type="EMBL" id="ADE57182.1"/>
    </source>
</evidence>
<organism evidence="2 3">
    <name type="scientific">Aminobacterium colombiense (strain DSM 12261 / ALA-1)</name>
    <dbReference type="NCBI Taxonomy" id="572547"/>
    <lineage>
        <taxon>Bacteria</taxon>
        <taxon>Thermotogati</taxon>
        <taxon>Synergistota</taxon>
        <taxon>Synergistia</taxon>
        <taxon>Synergistales</taxon>
        <taxon>Aminobacteriaceae</taxon>
        <taxon>Aminobacterium</taxon>
    </lineage>
</organism>
<dbReference type="Proteomes" id="UP000002366">
    <property type="component" value="Chromosome"/>
</dbReference>
<gene>
    <name evidence="2" type="ordered locus">Amico_1058</name>
</gene>
<feature type="chain" id="PRO_5003070630" description="Periplasmic solute binding protein" evidence="1">
    <location>
        <begin position="36"/>
        <end position="284"/>
    </location>
</feature>